<gene>
    <name evidence="2" type="ORF">GMARGA_LOCUS33018</name>
</gene>
<feature type="non-terminal residue" evidence="2">
    <location>
        <position position="72"/>
    </location>
</feature>
<reference evidence="2 3" key="1">
    <citation type="submission" date="2021-06" db="EMBL/GenBank/DDBJ databases">
        <authorList>
            <person name="Kallberg Y."/>
            <person name="Tangrot J."/>
            <person name="Rosling A."/>
        </authorList>
    </citation>
    <scope>NUCLEOTIDE SEQUENCE [LARGE SCALE GENOMIC DNA]</scope>
    <source>
        <strain evidence="2 3">120-4 pot B 10/14</strain>
    </source>
</reference>
<evidence type="ECO:0000256" key="1">
    <source>
        <dbReference type="SAM" id="MobiDB-lite"/>
    </source>
</evidence>
<organism evidence="2 3">
    <name type="scientific">Gigaspora margarita</name>
    <dbReference type="NCBI Taxonomy" id="4874"/>
    <lineage>
        <taxon>Eukaryota</taxon>
        <taxon>Fungi</taxon>
        <taxon>Fungi incertae sedis</taxon>
        <taxon>Mucoromycota</taxon>
        <taxon>Glomeromycotina</taxon>
        <taxon>Glomeromycetes</taxon>
        <taxon>Diversisporales</taxon>
        <taxon>Gigasporaceae</taxon>
        <taxon>Gigaspora</taxon>
    </lineage>
</organism>
<keyword evidence="3" id="KW-1185">Reference proteome</keyword>
<name>A0ABN7WN93_GIGMA</name>
<sequence>MSYEEDQTRVDDETSSDTFNSSTTLLINEIVDLEIKNSESPVAKTAQAVLSEDLDYDPSEVLNSFLEHKKQN</sequence>
<protein>
    <submittedName>
        <fullName evidence="2">16742_t:CDS:1</fullName>
    </submittedName>
</protein>
<accession>A0ABN7WN93</accession>
<feature type="non-terminal residue" evidence="2">
    <location>
        <position position="1"/>
    </location>
</feature>
<evidence type="ECO:0000313" key="3">
    <source>
        <dbReference type="Proteomes" id="UP000789901"/>
    </source>
</evidence>
<dbReference type="EMBL" id="CAJVQB010053486">
    <property type="protein sequence ID" value="CAG8836398.1"/>
    <property type="molecule type" value="Genomic_DNA"/>
</dbReference>
<feature type="region of interest" description="Disordered" evidence="1">
    <location>
        <begin position="1"/>
        <end position="21"/>
    </location>
</feature>
<evidence type="ECO:0000313" key="2">
    <source>
        <dbReference type="EMBL" id="CAG8836398.1"/>
    </source>
</evidence>
<dbReference type="Proteomes" id="UP000789901">
    <property type="component" value="Unassembled WGS sequence"/>
</dbReference>
<feature type="compositionally biased region" description="Basic and acidic residues" evidence="1">
    <location>
        <begin position="1"/>
        <end position="12"/>
    </location>
</feature>
<proteinExistence type="predicted"/>
<comment type="caution">
    <text evidence="2">The sequence shown here is derived from an EMBL/GenBank/DDBJ whole genome shotgun (WGS) entry which is preliminary data.</text>
</comment>